<gene>
    <name evidence="2" type="ORF">CD33_10980</name>
</gene>
<dbReference type="InterPro" id="IPR005149">
    <property type="entry name" value="Tscrpt_reg_PadR_N"/>
</dbReference>
<keyword evidence="3" id="KW-1185">Reference proteome</keyword>
<dbReference type="Gene3D" id="1.10.10.10">
    <property type="entry name" value="Winged helix-like DNA-binding domain superfamily/Winged helix DNA-binding domain"/>
    <property type="match status" value="1"/>
</dbReference>
<dbReference type="SUPFAM" id="SSF46785">
    <property type="entry name" value="Winged helix' DNA-binding domain"/>
    <property type="match status" value="1"/>
</dbReference>
<feature type="domain" description="Transcription regulator PadR N-terminal" evidence="1">
    <location>
        <begin position="46"/>
        <end position="114"/>
    </location>
</feature>
<dbReference type="InterPro" id="IPR036390">
    <property type="entry name" value="WH_DNA-bd_sf"/>
</dbReference>
<dbReference type="Proteomes" id="UP000030408">
    <property type="component" value="Unassembled WGS sequence"/>
</dbReference>
<dbReference type="EMBL" id="JPVO01000050">
    <property type="protein sequence ID" value="KGR75647.1"/>
    <property type="molecule type" value="Genomic_DNA"/>
</dbReference>
<evidence type="ECO:0000313" key="2">
    <source>
        <dbReference type="EMBL" id="KGR75647.1"/>
    </source>
</evidence>
<sequence>MEERLKRVKKAMNTHTFGQVKFTDAHHQKINERIEQLQDADITNVILSLLTGEKTGSELTQLLHVRGIKSILNNEGIIYTTLHTQEQQGTLESYWSEEDEKYYKLTKKGLKLLQKQQLRVNQENALKDLLNEVTPNEN</sequence>
<protein>
    <recommendedName>
        <fullName evidence="1">Transcription regulator PadR N-terminal domain-containing protein</fullName>
    </recommendedName>
</protein>
<dbReference type="STRING" id="1384057.CD33_10980"/>
<dbReference type="OrthoDB" id="2440228at2"/>
<organism evidence="2 3">
    <name type="scientific">Ureibacillus sinduriensis BLB-1 = JCM 15800</name>
    <dbReference type="NCBI Taxonomy" id="1384057"/>
    <lineage>
        <taxon>Bacteria</taxon>
        <taxon>Bacillati</taxon>
        <taxon>Bacillota</taxon>
        <taxon>Bacilli</taxon>
        <taxon>Bacillales</taxon>
        <taxon>Caryophanaceae</taxon>
        <taxon>Ureibacillus</taxon>
    </lineage>
</organism>
<dbReference type="RefSeq" id="WP_036200634.1">
    <property type="nucleotide sequence ID" value="NZ_AVCY01000006.1"/>
</dbReference>
<evidence type="ECO:0000259" key="1">
    <source>
        <dbReference type="Pfam" id="PF03551"/>
    </source>
</evidence>
<dbReference type="Pfam" id="PF03551">
    <property type="entry name" value="PadR"/>
    <property type="match status" value="1"/>
</dbReference>
<dbReference type="AlphaFoldDB" id="A0A0A3ILE0"/>
<proteinExistence type="predicted"/>
<name>A0A0A3ILE0_9BACL</name>
<dbReference type="InterPro" id="IPR036388">
    <property type="entry name" value="WH-like_DNA-bd_sf"/>
</dbReference>
<dbReference type="eggNOG" id="COG1695">
    <property type="taxonomic scope" value="Bacteria"/>
</dbReference>
<evidence type="ECO:0000313" key="3">
    <source>
        <dbReference type="Proteomes" id="UP000030408"/>
    </source>
</evidence>
<comment type="caution">
    <text evidence="2">The sequence shown here is derived from an EMBL/GenBank/DDBJ whole genome shotgun (WGS) entry which is preliminary data.</text>
</comment>
<accession>A0A0A3ILE0</accession>
<reference evidence="2 3" key="1">
    <citation type="submission" date="2014-02" db="EMBL/GenBank/DDBJ databases">
        <title>Draft genome sequence of Lysinibacillus sinduriensis JCM 15800.</title>
        <authorList>
            <person name="Zhang F."/>
            <person name="Wang G."/>
            <person name="Zhang L."/>
        </authorList>
    </citation>
    <scope>NUCLEOTIDE SEQUENCE [LARGE SCALE GENOMIC DNA]</scope>
    <source>
        <strain evidence="2 3">JCM 15800</strain>
    </source>
</reference>